<protein>
    <submittedName>
        <fullName evidence="2">Uncharacterized protein</fullName>
    </submittedName>
</protein>
<dbReference type="Proteomes" id="UP000885779">
    <property type="component" value="Unassembled WGS sequence"/>
</dbReference>
<comment type="caution">
    <text evidence="2">The sequence shown here is derived from an EMBL/GenBank/DDBJ whole genome shotgun (WGS) entry which is preliminary data.</text>
</comment>
<feature type="transmembrane region" description="Helical" evidence="1">
    <location>
        <begin position="42"/>
        <end position="63"/>
    </location>
</feature>
<sequence length="185" mass="21260">MNRRFHIIAYGFFTSLLFFEILSAQTAGGDLVKTDTNVLKVYFFLLVFATIISRIVQFVKLFFQWLWPKVSFLQRISEVLWLAVKKQMDKLKLSYKEEDIKQIIRTVLLAIVLHTLGLIIGIVICLNFKLGVVHLLGWANIHPTLNYLITGLLIGAGIDPVHSVFRLAEEKRRIKKLKSRMAGSE</sequence>
<gene>
    <name evidence="2" type="ORF">ENK44_03610</name>
</gene>
<feature type="transmembrane region" description="Helical" evidence="1">
    <location>
        <begin position="103"/>
        <end position="124"/>
    </location>
</feature>
<organism evidence="2">
    <name type="scientific">Caldithrix abyssi</name>
    <dbReference type="NCBI Taxonomy" id="187145"/>
    <lineage>
        <taxon>Bacteria</taxon>
        <taxon>Pseudomonadati</taxon>
        <taxon>Calditrichota</taxon>
        <taxon>Calditrichia</taxon>
        <taxon>Calditrichales</taxon>
        <taxon>Calditrichaceae</taxon>
        <taxon>Caldithrix</taxon>
    </lineage>
</organism>
<evidence type="ECO:0000313" key="2">
    <source>
        <dbReference type="EMBL" id="HGY54768.1"/>
    </source>
</evidence>
<feature type="transmembrane region" description="Helical" evidence="1">
    <location>
        <begin position="144"/>
        <end position="168"/>
    </location>
</feature>
<name>A0A7V4WUF4_CALAY</name>
<evidence type="ECO:0000256" key="1">
    <source>
        <dbReference type="SAM" id="Phobius"/>
    </source>
</evidence>
<keyword evidence="1" id="KW-0812">Transmembrane</keyword>
<proteinExistence type="predicted"/>
<reference evidence="2" key="1">
    <citation type="journal article" date="2020" name="mSystems">
        <title>Genome- and Community-Level Interaction Insights into Carbon Utilization and Element Cycling Functions of Hydrothermarchaeota in Hydrothermal Sediment.</title>
        <authorList>
            <person name="Zhou Z."/>
            <person name="Liu Y."/>
            <person name="Xu W."/>
            <person name="Pan J."/>
            <person name="Luo Z.H."/>
            <person name="Li M."/>
        </authorList>
    </citation>
    <scope>NUCLEOTIDE SEQUENCE [LARGE SCALE GENOMIC DNA]</scope>
    <source>
        <strain evidence="2">HyVt-577</strain>
    </source>
</reference>
<accession>A0A7V4WUF4</accession>
<dbReference type="EMBL" id="DRQG01000031">
    <property type="protein sequence ID" value="HGY54768.1"/>
    <property type="molecule type" value="Genomic_DNA"/>
</dbReference>
<dbReference type="AlphaFoldDB" id="A0A7V4WUF4"/>
<keyword evidence="1" id="KW-0472">Membrane</keyword>
<keyword evidence="1" id="KW-1133">Transmembrane helix</keyword>